<evidence type="ECO:0000259" key="7">
    <source>
        <dbReference type="PROSITE" id="PS51880"/>
    </source>
</evidence>
<dbReference type="GO" id="GO:0008728">
    <property type="term" value="F:GTP diphosphokinase activity"/>
    <property type="evidence" value="ECO:0007669"/>
    <property type="project" value="UniProtKB-EC"/>
</dbReference>
<dbReference type="Gene3D" id="3.30.70.260">
    <property type="match status" value="1"/>
</dbReference>
<reference evidence="8 9" key="1">
    <citation type="journal article" date="2015" name="Genome Announc.">
        <title>Expanding the biotechnology potential of lactobacilli through comparative genomics of 213 strains and associated genera.</title>
        <authorList>
            <person name="Sun Z."/>
            <person name="Harris H.M."/>
            <person name="McCann A."/>
            <person name="Guo C."/>
            <person name="Argimon S."/>
            <person name="Zhang W."/>
            <person name="Yang X."/>
            <person name="Jeffery I.B."/>
            <person name="Cooney J.C."/>
            <person name="Kagawa T.F."/>
            <person name="Liu W."/>
            <person name="Song Y."/>
            <person name="Salvetti E."/>
            <person name="Wrobel A."/>
            <person name="Rasinkangas P."/>
            <person name="Parkhill J."/>
            <person name="Rea M.C."/>
            <person name="O'Sullivan O."/>
            <person name="Ritari J."/>
            <person name="Douillard F.P."/>
            <person name="Paul Ross R."/>
            <person name="Yang R."/>
            <person name="Briner A.E."/>
            <person name="Felis G.E."/>
            <person name="de Vos W.M."/>
            <person name="Barrangou R."/>
            <person name="Klaenhammer T.R."/>
            <person name="Caufield P.W."/>
            <person name="Cui Y."/>
            <person name="Zhang H."/>
            <person name="O'Toole P.W."/>
        </authorList>
    </citation>
    <scope>NUCLEOTIDE SEQUENCE [LARGE SCALE GENOMIC DNA]</scope>
    <source>
        <strain evidence="8 9">DSM 20405</strain>
    </source>
</reference>
<dbReference type="PROSITE" id="PS51831">
    <property type="entry name" value="HD"/>
    <property type="match status" value="1"/>
</dbReference>
<evidence type="ECO:0000259" key="6">
    <source>
        <dbReference type="PROSITE" id="PS51831"/>
    </source>
</evidence>
<dbReference type="InterPro" id="IPR012676">
    <property type="entry name" value="TGS-like"/>
</dbReference>
<feature type="domain" description="TGS" evidence="7">
    <location>
        <begin position="399"/>
        <end position="462"/>
    </location>
</feature>
<dbReference type="FunFam" id="1.10.3210.10:FF:000001">
    <property type="entry name" value="GTP pyrophosphokinase RelA"/>
    <property type="match status" value="1"/>
</dbReference>
<protein>
    <recommendedName>
        <fullName evidence="2">GTP diphosphokinase</fullName>
        <ecNumber evidence="2">2.7.6.5</ecNumber>
    </recommendedName>
</protein>
<dbReference type="Gene3D" id="1.10.3210.10">
    <property type="entry name" value="Hypothetical protein af1432"/>
    <property type="match status" value="1"/>
</dbReference>
<evidence type="ECO:0000256" key="4">
    <source>
        <dbReference type="RuleBase" id="RU003847"/>
    </source>
</evidence>
<dbReference type="InterPro" id="IPR004095">
    <property type="entry name" value="TGS"/>
</dbReference>
<dbReference type="PROSITE" id="PS51880">
    <property type="entry name" value="TGS"/>
    <property type="match status" value="1"/>
</dbReference>
<dbReference type="FunFam" id="3.30.460.10:FF:000001">
    <property type="entry name" value="GTP pyrophosphokinase RelA"/>
    <property type="match status" value="1"/>
</dbReference>
<dbReference type="SMART" id="SM00954">
    <property type="entry name" value="RelA_SpoT"/>
    <property type="match status" value="1"/>
</dbReference>
<dbReference type="Gene3D" id="3.10.20.30">
    <property type="match status" value="1"/>
</dbReference>
<dbReference type="FunFam" id="3.10.20.30:FF:000002">
    <property type="entry name" value="GTP pyrophosphokinase (RelA/SpoT)"/>
    <property type="match status" value="1"/>
</dbReference>
<dbReference type="PROSITE" id="PS51671">
    <property type="entry name" value="ACT"/>
    <property type="match status" value="1"/>
</dbReference>
<comment type="similarity">
    <text evidence="4">Belongs to the relA/spoT family.</text>
</comment>
<dbReference type="InterPro" id="IPR012675">
    <property type="entry name" value="Beta-grasp_dom_sf"/>
</dbReference>
<gene>
    <name evidence="8" type="ORF">IV49_GL000781</name>
</gene>
<dbReference type="Pfam" id="PF19296">
    <property type="entry name" value="RelA_AH_RIS"/>
    <property type="match status" value="1"/>
</dbReference>
<dbReference type="InterPro" id="IPR006674">
    <property type="entry name" value="HD_domain"/>
</dbReference>
<dbReference type="CDD" id="cd01668">
    <property type="entry name" value="TGS_RSH"/>
    <property type="match status" value="1"/>
</dbReference>
<dbReference type="UniPathway" id="UPA00908">
    <property type="reaction ID" value="UER00884"/>
</dbReference>
<comment type="pathway">
    <text evidence="1">Purine metabolism; ppGpp biosynthesis; ppGpp from GTP: step 1/2.</text>
</comment>
<dbReference type="EMBL" id="JQBL01000002">
    <property type="protein sequence ID" value="KRN51312.1"/>
    <property type="molecule type" value="Genomic_DNA"/>
</dbReference>
<dbReference type="SMART" id="SM00471">
    <property type="entry name" value="HDc"/>
    <property type="match status" value="1"/>
</dbReference>
<dbReference type="Pfam" id="PF04607">
    <property type="entry name" value="RelA_SpoT"/>
    <property type="match status" value="1"/>
</dbReference>
<dbReference type="GO" id="GO:0005886">
    <property type="term" value="C:plasma membrane"/>
    <property type="evidence" value="ECO:0007669"/>
    <property type="project" value="TreeGrafter"/>
</dbReference>
<dbReference type="InterPro" id="IPR002912">
    <property type="entry name" value="ACT_dom"/>
</dbReference>
<evidence type="ECO:0000313" key="9">
    <source>
        <dbReference type="Proteomes" id="UP000051841"/>
    </source>
</evidence>
<dbReference type="NCBIfam" id="TIGR00691">
    <property type="entry name" value="spoT_relA"/>
    <property type="match status" value="1"/>
</dbReference>
<accession>A0A0R2HE48</accession>
<dbReference type="InterPro" id="IPR033655">
    <property type="entry name" value="TGS_RelA/SpoT"/>
</dbReference>
<dbReference type="Gene3D" id="3.30.460.10">
    <property type="entry name" value="Beta Polymerase, domain 2"/>
    <property type="match status" value="1"/>
</dbReference>
<dbReference type="PANTHER" id="PTHR21262">
    <property type="entry name" value="GUANOSINE-3',5'-BIS DIPHOSPHATE 3'-PYROPHOSPHOHYDROLASE"/>
    <property type="match status" value="1"/>
</dbReference>
<dbReference type="EC" id="2.7.6.5" evidence="2"/>
<feature type="domain" description="HD" evidence="6">
    <location>
        <begin position="54"/>
        <end position="153"/>
    </location>
</feature>
<dbReference type="Pfam" id="PF13291">
    <property type="entry name" value="ACT_4"/>
    <property type="match status" value="1"/>
</dbReference>
<name>A0A0R2HE48_9FIRM</name>
<dbReference type="GO" id="GO:0016301">
    <property type="term" value="F:kinase activity"/>
    <property type="evidence" value="ECO:0007669"/>
    <property type="project" value="UniProtKB-KW"/>
</dbReference>
<dbReference type="InterPro" id="IPR003607">
    <property type="entry name" value="HD/PDEase_dom"/>
</dbReference>
<dbReference type="CDD" id="cd05399">
    <property type="entry name" value="NT_Rel-Spo_like"/>
    <property type="match status" value="1"/>
</dbReference>
<dbReference type="SUPFAM" id="SSF81301">
    <property type="entry name" value="Nucleotidyltransferase"/>
    <property type="match status" value="1"/>
</dbReference>
<dbReference type="InterPro" id="IPR007685">
    <property type="entry name" value="RelA_SpoT"/>
</dbReference>
<dbReference type="Pfam" id="PF02824">
    <property type="entry name" value="TGS"/>
    <property type="match status" value="1"/>
</dbReference>
<feature type="domain" description="ACT" evidence="5">
    <location>
        <begin position="665"/>
        <end position="738"/>
    </location>
</feature>
<dbReference type="AlphaFoldDB" id="A0A0R2HE48"/>
<evidence type="ECO:0000259" key="5">
    <source>
        <dbReference type="PROSITE" id="PS51671"/>
    </source>
</evidence>
<dbReference type="InterPro" id="IPR004811">
    <property type="entry name" value="RelA/Spo_fam"/>
</dbReference>
<keyword evidence="8" id="KW-0418">Kinase</keyword>
<comment type="catalytic activity">
    <reaction evidence="3">
        <text>GTP + ATP = guanosine 3'-diphosphate 5'-triphosphate + AMP</text>
        <dbReference type="Rhea" id="RHEA:22088"/>
        <dbReference type="ChEBI" id="CHEBI:30616"/>
        <dbReference type="ChEBI" id="CHEBI:37565"/>
        <dbReference type="ChEBI" id="CHEBI:142410"/>
        <dbReference type="ChEBI" id="CHEBI:456215"/>
        <dbReference type="EC" id="2.7.6.5"/>
    </reaction>
</comment>
<dbReference type="SUPFAM" id="SSF55021">
    <property type="entry name" value="ACT-like"/>
    <property type="match status" value="1"/>
</dbReference>
<dbReference type="Pfam" id="PF13328">
    <property type="entry name" value="HD_4"/>
    <property type="match status" value="1"/>
</dbReference>
<evidence type="ECO:0000256" key="1">
    <source>
        <dbReference type="ARBA" id="ARBA00004976"/>
    </source>
</evidence>
<comment type="caution">
    <text evidence="8">The sequence shown here is derived from an EMBL/GenBank/DDBJ whole genome shotgun (WGS) entry which is preliminary data.</text>
</comment>
<dbReference type="GO" id="GO:0015970">
    <property type="term" value="P:guanosine tetraphosphate biosynthetic process"/>
    <property type="evidence" value="ECO:0007669"/>
    <property type="project" value="UniProtKB-UniPathway"/>
</dbReference>
<dbReference type="Proteomes" id="UP000051841">
    <property type="component" value="Unassembled WGS sequence"/>
</dbReference>
<dbReference type="InterPro" id="IPR043519">
    <property type="entry name" value="NT_sf"/>
</dbReference>
<dbReference type="SUPFAM" id="SSF81271">
    <property type="entry name" value="TGS-like"/>
    <property type="match status" value="1"/>
</dbReference>
<dbReference type="PANTHER" id="PTHR21262:SF31">
    <property type="entry name" value="GTP PYROPHOSPHOKINASE"/>
    <property type="match status" value="1"/>
</dbReference>
<dbReference type="PATRIC" id="fig|1410657.5.peg.815"/>
<dbReference type="SUPFAM" id="SSF109604">
    <property type="entry name" value="HD-domain/PDEase-like"/>
    <property type="match status" value="1"/>
</dbReference>
<dbReference type="CDD" id="cd04876">
    <property type="entry name" value="ACT_RelA-SpoT"/>
    <property type="match status" value="1"/>
</dbReference>
<sequence>MEIKGAKDQVTFEDVKALASTYITNPESLALIQKAYDYIMVMHDGQKRRSGEPYTIHLIWVAYILCTLQTGPVTIAAGLLHDVMEDCDVPREEMIERFGEEITTLVEGVTKINKMPYMDESEIYAENHRKIYIAMAKDIRVILIKLADRLHNMRTLEFMPPEKQQRISRETMEVYAPIAHRLGINDIRVELEDLCLYYLDPTAYHEIVELLEQKKSERKEHVDMMMKEVKALLDEHHVSYRMKGRAKHIYSIYKKMVIKHKRFDELYDLNALRIILDDHVNCYEVLGLIHERYRPLPGRFKDYIAMPKPNMYQSLHTAVIGAGGQIFEIQIRTESMDQLAERGVASHWRYKEGKNYSASREQKEIGEKLQWLSDFIALSDEIKDEKAQEYYDTLKRDIFEANVYVLTPQGKIIELPNGSTPIDFAYRIHTEVGHHAVGALVNNVMVPIDTKLKTGNICEIKTNKNSGPSEDWLKFVRTASARNKIRSYIMKRDAETKKEIIEEGRRLLKEEIKLRDLDEKIFMAPDTYKNYLGSFGARNFEDLLIILGKRQAAPATLLEKVQPTKKSFFDNLSKMLKKNQNTAIMNKKNEKSIGINISNITGLKMQISKCCSPIPGDSIVGFVSKGQGIKVHRSDCPNVQNVDKGRLIDVYWDYTNLENKKYNVDLEIVGLDRPNLLSDVVTCLGQVNVNIMNINAGIKDLDANIRLTLAVENAEILQITIDNLKKIQGVATIKRVIH</sequence>
<keyword evidence="9" id="KW-1185">Reference proteome</keyword>
<evidence type="ECO:0000256" key="3">
    <source>
        <dbReference type="ARBA" id="ARBA00048244"/>
    </source>
</evidence>
<keyword evidence="8" id="KW-0808">Transferase</keyword>
<organism evidence="8 9">
    <name type="scientific">Kandleria vitulina DSM 20405</name>
    <dbReference type="NCBI Taxonomy" id="1410657"/>
    <lineage>
        <taxon>Bacteria</taxon>
        <taxon>Bacillati</taxon>
        <taxon>Bacillota</taxon>
        <taxon>Erysipelotrichia</taxon>
        <taxon>Erysipelotrichales</taxon>
        <taxon>Coprobacillaceae</taxon>
        <taxon>Kandleria</taxon>
    </lineage>
</organism>
<dbReference type="CDD" id="cd00077">
    <property type="entry name" value="HDc"/>
    <property type="match status" value="1"/>
</dbReference>
<proteinExistence type="inferred from homology"/>
<dbReference type="InterPro" id="IPR045865">
    <property type="entry name" value="ACT-like_dom_sf"/>
</dbReference>
<dbReference type="RefSeq" id="WP_029070300.1">
    <property type="nucleotide sequence ID" value="NZ_JNKN01000005.1"/>
</dbReference>
<evidence type="ECO:0000256" key="2">
    <source>
        <dbReference type="ARBA" id="ARBA00013251"/>
    </source>
</evidence>
<dbReference type="InterPro" id="IPR045600">
    <property type="entry name" value="RelA/SpoT_AH_RIS"/>
</dbReference>
<comment type="function">
    <text evidence="4">In eubacteria ppGpp (guanosine 3'-diphosphate 5'-diphosphate) is a mediator of the stringent response that coordinates a variety of cellular activities in response to changes in nutritional abundance.</text>
</comment>
<evidence type="ECO:0000313" key="8">
    <source>
        <dbReference type="EMBL" id="KRN51312.1"/>
    </source>
</evidence>